<dbReference type="InterPro" id="IPR052159">
    <property type="entry name" value="Competence_DNA_uptake"/>
</dbReference>
<dbReference type="GO" id="GO:0005886">
    <property type="term" value="C:plasma membrane"/>
    <property type="evidence" value="ECO:0007669"/>
    <property type="project" value="UniProtKB-SubCell"/>
</dbReference>
<keyword evidence="3 7" id="KW-0812">Transmembrane</keyword>
<evidence type="ECO:0000256" key="5">
    <source>
        <dbReference type="ARBA" id="ARBA00023136"/>
    </source>
</evidence>
<dbReference type="EMBL" id="CP009455">
    <property type="protein sequence ID" value="AIR91587.1"/>
    <property type="molecule type" value="Genomic_DNA"/>
</dbReference>
<dbReference type="NCBIfam" id="TIGR00360">
    <property type="entry name" value="ComEC_N-term"/>
    <property type="match status" value="1"/>
</dbReference>
<evidence type="ECO:0000256" key="2">
    <source>
        <dbReference type="ARBA" id="ARBA00022475"/>
    </source>
</evidence>
<sequence>MRTWMMALAAGLLSLRFLPVLPASGALAALLLVAAICLWRRHAVVACVLLGFCWACWSAQQALVDRLSADLDGRTLWLEATVIGLPAHTPNGVRFEVEQAQSRRAALPARLQLSWFSGPPVAAGERWRLAVSLKRPQGLLNPHGADREATLLARRIGASGTVKAGERLSAQSSSWRNALRQRLLGVDALGQQALLSALVLGDGSGISAEQWQVVRDTGAVHLLVISGQHIGLLAGLVYGLVAMLARLGLWPVRLPWLTWACVLSLSAALGYGWLAGFQVPVQRACLMLAVVLVWRLHFRQLPASVPLLLALNGVLLFEPLASLLPGFWLSFGAVATLIYCFAGRLGGWRPWQAWTRAQWVIAVGLLPLLLALGLPVSLSAPLANLLAVPWVSLVVLPLTLLGTALIWLPGVGEGLLWLAGGALWGLFETLALIAQWRPAWLPAALPWSNWLLVALAAWLILLPRGLPLRVPGALMLLALWPRLDSVAHGEAEVLQLDVGQGLAVLVRTRHHSLLYDAGPSFGEVDLGEQVVLPTLRKLGVDKLDLLLISHAHADHAGGALAIRRVLPVARVVSGEPTAVAPALGAQPCVSDEAWEWDGVHFSLWQWAGADSSNERSCVLRVEAAGERLLLAGDIERGAEQAWLARPEAAQVDWLQAPHHGSRSSSTGAFLRVLSPRGVLISRGRGNSFGHPHAQVLARYRHLGMAIHDTALEGALRLRLGRHGQVSGQRQQRRFWREPVAGSAASP</sequence>
<dbReference type="eggNOG" id="COG2333">
    <property type="taxonomic scope" value="Bacteria"/>
</dbReference>
<feature type="transmembrane region" description="Helical" evidence="7">
    <location>
        <begin position="256"/>
        <end position="274"/>
    </location>
</feature>
<accession>A0A089WY69</accession>
<evidence type="ECO:0000256" key="7">
    <source>
        <dbReference type="SAM" id="Phobius"/>
    </source>
</evidence>
<evidence type="ECO:0000256" key="3">
    <source>
        <dbReference type="ARBA" id="ARBA00022692"/>
    </source>
</evidence>
<protein>
    <submittedName>
        <fullName evidence="9">Competence protein ComEC</fullName>
    </submittedName>
</protein>
<organism evidence="9 10">
    <name type="scientific">Pseudomonas cremoricolorata</name>
    <dbReference type="NCBI Taxonomy" id="157783"/>
    <lineage>
        <taxon>Bacteria</taxon>
        <taxon>Pseudomonadati</taxon>
        <taxon>Pseudomonadota</taxon>
        <taxon>Gammaproteobacteria</taxon>
        <taxon>Pseudomonadales</taxon>
        <taxon>Pseudomonadaceae</taxon>
        <taxon>Pseudomonas</taxon>
    </lineage>
</organism>
<dbReference type="PANTHER" id="PTHR30619:SF1">
    <property type="entry name" value="RECOMBINATION PROTEIN 2"/>
    <property type="match status" value="1"/>
</dbReference>
<dbReference type="Pfam" id="PF00753">
    <property type="entry name" value="Lactamase_B"/>
    <property type="match status" value="1"/>
</dbReference>
<dbReference type="InterPro" id="IPR036866">
    <property type="entry name" value="RibonucZ/Hydroxyglut_hydro"/>
</dbReference>
<dbReference type="InterPro" id="IPR001279">
    <property type="entry name" value="Metallo-B-lactamas"/>
</dbReference>
<evidence type="ECO:0000313" key="9">
    <source>
        <dbReference type="EMBL" id="AIR91587.1"/>
    </source>
</evidence>
<dbReference type="GO" id="GO:0030420">
    <property type="term" value="P:establishment of competence for transformation"/>
    <property type="evidence" value="ECO:0007669"/>
    <property type="project" value="InterPro"/>
</dbReference>
<feature type="transmembrane region" description="Helical" evidence="7">
    <location>
        <begin position="327"/>
        <end position="347"/>
    </location>
</feature>
<comment type="subcellular location">
    <subcellularLocation>
        <location evidence="1">Cell membrane</location>
        <topology evidence="1">Multi-pass membrane protein</topology>
    </subcellularLocation>
</comment>
<keyword evidence="2" id="KW-1003">Cell membrane</keyword>
<dbReference type="InterPro" id="IPR004797">
    <property type="entry name" value="Competence_ComEC/Rec2"/>
</dbReference>
<evidence type="ECO:0000256" key="6">
    <source>
        <dbReference type="SAM" id="MobiDB-lite"/>
    </source>
</evidence>
<dbReference type="InterPro" id="IPR035681">
    <property type="entry name" value="ComA-like_MBL"/>
</dbReference>
<dbReference type="OrthoDB" id="9761531at2"/>
<proteinExistence type="predicted"/>
<keyword evidence="4 7" id="KW-1133">Transmembrane helix</keyword>
<feature type="transmembrane region" description="Helical" evidence="7">
    <location>
        <begin position="440"/>
        <end position="461"/>
    </location>
</feature>
<dbReference type="RefSeq" id="WP_038414385.1">
    <property type="nucleotide sequence ID" value="NZ_CP009455.1"/>
</dbReference>
<evidence type="ECO:0000259" key="8">
    <source>
        <dbReference type="SMART" id="SM00849"/>
    </source>
</evidence>
<dbReference type="Pfam" id="PF13567">
    <property type="entry name" value="DUF4131"/>
    <property type="match status" value="1"/>
</dbReference>
<evidence type="ECO:0000256" key="1">
    <source>
        <dbReference type="ARBA" id="ARBA00004651"/>
    </source>
</evidence>
<keyword evidence="10" id="KW-1185">Reference proteome</keyword>
<dbReference type="InterPro" id="IPR004477">
    <property type="entry name" value="ComEC_N"/>
</dbReference>
<feature type="domain" description="Metallo-beta-lactamase" evidence="8">
    <location>
        <begin position="500"/>
        <end position="684"/>
    </location>
</feature>
<feature type="transmembrane region" description="Helical" evidence="7">
    <location>
        <begin position="415"/>
        <end position="434"/>
    </location>
</feature>
<feature type="transmembrane region" description="Helical" evidence="7">
    <location>
        <begin position="220"/>
        <end position="244"/>
    </location>
</feature>
<dbReference type="STRING" id="157783.LK03_21010"/>
<evidence type="ECO:0000256" key="4">
    <source>
        <dbReference type="ARBA" id="ARBA00022989"/>
    </source>
</evidence>
<dbReference type="NCBIfam" id="TIGR00361">
    <property type="entry name" value="ComEC_Rec2"/>
    <property type="match status" value="1"/>
</dbReference>
<keyword evidence="5 7" id="KW-0472">Membrane</keyword>
<feature type="transmembrane region" description="Helical" evidence="7">
    <location>
        <begin position="390"/>
        <end position="408"/>
    </location>
</feature>
<feature type="transmembrane region" description="Helical" evidence="7">
    <location>
        <begin position="359"/>
        <end position="378"/>
    </location>
</feature>
<dbReference type="SMART" id="SM00849">
    <property type="entry name" value="Lactamase_B"/>
    <property type="match status" value="1"/>
</dbReference>
<feature type="region of interest" description="Disordered" evidence="6">
    <location>
        <begin position="727"/>
        <end position="746"/>
    </location>
</feature>
<dbReference type="Pfam" id="PF03772">
    <property type="entry name" value="Competence"/>
    <property type="match status" value="1"/>
</dbReference>
<dbReference type="InterPro" id="IPR025405">
    <property type="entry name" value="DUF4131"/>
</dbReference>
<name>A0A089WY69_9PSED</name>
<dbReference type="eggNOG" id="COG0658">
    <property type="taxonomic scope" value="Bacteria"/>
</dbReference>
<dbReference type="CDD" id="cd07731">
    <property type="entry name" value="ComA-like_MBL-fold"/>
    <property type="match status" value="1"/>
</dbReference>
<dbReference type="Proteomes" id="UP000029493">
    <property type="component" value="Chromosome"/>
</dbReference>
<dbReference type="SUPFAM" id="SSF56281">
    <property type="entry name" value="Metallo-hydrolase/oxidoreductase"/>
    <property type="match status" value="1"/>
</dbReference>
<dbReference type="KEGG" id="psw:LK03_21010"/>
<dbReference type="PANTHER" id="PTHR30619">
    <property type="entry name" value="DNA INTERNALIZATION/COMPETENCE PROTEIN COMEC/REC2"/>
    <property type="match status" value="1"/>
</dbReference>
<evidence type="ECO:0000313" key="10">
    <source>
        <dbReference type="Proteomes" id="UP000029493"/>
    </source>
</evidence>
<dbReference type="Gene3D" id="3.60.15.10">
    <property type="entry name" value="Ribonuclease Z/Hydroxyacylglutathione hydrolase-like"/>
    <property type="match status" value="1"/>
</dbReference>
<gene>
    <name evidence="9" type="ORF">LK03_21010</name>
</gene>
<reference evidence="9 10" key="1">
    <citation type="submission" date="2014-09" db="EMBL/GenBank/DDBJ databases">
        <authorList>
            <person name="Chan K.-G."/>
        </authorList>
    </citation>
    <scope>NUCLEOTIDE SEQUENCE [LARGE SCALE GENOMIC DNA]</scope>
    <source>
        <strain evidence="9 10">ND07</strain>
    </source>
</reference>
<dbReference type="AlphaFoldDB" id="A0A089WY69"/>